<dbReference type="Proteomes" id="UP000593564">
    <property type="component" value="Unassembled WGS sequence"/>
</dbReference>
<comment type="caution">
    <text evidence="1">The sequence shown here is derived from an EMBL/GenBank/DDBJ whole genome shotgun (WGS) entry which is preliminary data.</text>
</comment>
<evidence type="ECO:0000313" key="1">
    <source>
        <dbReference type="EMBL" id="KAF5955017.1"/>
    </source>
</evidence>
<sequence>MAFEGVRPIESRIYIRKCQTSKIRLILSKNNRKLTRKRLMPNILRTIIMEKENMVAEHWRNAKDSLLSLQRRNVDSMNSIVKGGVEANQVIRAWFSSVALSTMEEAIATNKSFLSSIDDLLKLDQDASKKINSLIATCREGVRETEITHFYKTIEIIQNAKKSLVNEYRVSASQFKMRVREKVIEKERGERKSD</sequence>
<organism evidence="1 2">
    <name type="scientific">Camellia sinensis</name>
    <name type="common">Tea plant</name>
    <name type="synonym">Thea sinensis</name>
    <dbReference type="NCBI Taxonomy" id="4442"/>
    <lineage>
        <taxon>Eukaryota</taxon>
        <taxon>Viridiplantae</taxon>
        <taxon>Streptophyta</taxon>
        <taxon>Embryophyta</taxon>
        <taxon>Tracheophyta</taxon>
        <taxon>Spermatophyta</taxon>
        <taxon>Magnoliopsida</taxon>
        <taxon>eudicotyledons</taxon>
        <taxon>Gunneridae</taxon>
        <taxon>Pentapetalae</taxon>
        <taxon>asterids</taxon>
        <taxon>Ericales</taxon>
        <taxon>Theaceae</taxon>
        <taxon>Camellia</taxon>
    </lineage>
</organism>
<dbReference type="EMBL" id="JACBKZ010000003">
    <property type="protein sequence ID" value="KAF5955017.1"/>
    <property type="molecule type" value="Genomic_DNA"/>
</dbReference>
<protein>
    <submittedName>
        <fullName evidence="1">Uncharacterized protein</fullName>
    </submittedName>
</protein>
<reference evidence="2" key="1">
    <citation type="journal article" date="2020" name="Nat. Commun.">
        <title>Genome assembly of wild tea tree DASZ reveals pedigree and selection history of tea varieties.</title>
        <authorList>
            <person name="Zhang W."/>
            <person name="Zhang Y."/>
            <person name="Qiu H."/>
            <person name="Guo Y."/>
            <person name="Wan H."/>
            <person name="Zhang X."/>
            <person name="Scossa F."/>
            <person name="Alseekh S."/>
            <person name="Zhang Q."/>
            <person name="Wang P."/>
            <person name="Xu L."/>
            <person name="Schmidt M.H."/>
            <person name="Jia X."/>
            <person name="Li D."/>
            <person name="Zhu A."/>
            <person name="Guo F."/>
            <person name="Chen W."/>
            <person name="Ni D."/>
            <person name="Usadel B."/>
            <person name="Fernie A.R."/>
            <person name="Wen W."/>
        </authorList>
    </citation>
    <scope>NUCLEOTIDE SEQUENCE [LARGE SCALE GENOMIC DNA]</scope>
    <source>
        <strain evidence="2">cv. G240</strain>
    </source>
</reference>
<proteinExistence type="predicted"/>
<evidence type="ECO:0000313" key="2">
    <source>
        <dbReference type="Proteomes" id="UP000593564"/>
    </source>
</evidence>
<dbReference type="AlphaFoldDB" id="A0A7J7HRK5"/>
<gene>
    <name evidence="1" type="ORF">HYC85_007873</name>
</gene>
<keyword evidence="2" id="KW-1185">Reference proteome</keyword>
<reference evidence="1 2" key="2">
    <citation type="submission" date="2020-07" db="EMBL/GenBank/DDBJ databases">
        <title>Genome assembly of wild tea tree DASZ reveals pedigree and selection history of tea varieties.</title>
        <authorList>
            <person name="Zhang W."/>
        </authorList>
    </citation>
    <scope>NUCLEOTIDE SEQUENCE [LARGE SCALE GENOMIC DNA]</scope>
    <source>
        <strain evidence="2">cv. G240</strain>
        <tissue evidence="1">Leaf</tissue>
    </source>
</reference>
<name>A0A7J7HRK5_CAMSI</name>
<accession>A0A7J7HRK5</accession>